<evidence type="ECO:0000313" key="3">
    <source>
        <dbReference type="EnsemblPlants" id="LPERR09G09540.1"/>
    </source>
</evidence>
<sequence>MSFGERDMNKESMYQEREDMAGIRFTTPPPHQHQHQQLECFSDEVDSRGSGGEMKDAMGSGSGQLVVVSGGGGVGGGDGASIEVAKKRRGRPPGSKNKPKPPVVITREAEPAAAMRPHVIEIPGGRDVAEALARFASRRNLGICVLAGTGAVANVSLRHPSPGVPGSAPAAIVFHGRYEILSLSATFLPPAMSSVAPQAAVAAAGLSISLAGPHGQIVGGAVAGPLYAATTVVVVAAAFTNPTFHRLPADEDASVSVSVSLSGSGGGGDADEHRRGHQHKPEPQESRQLRRPPPHLSAAAAASAPPPVEPCGAPIYACHPQPPEVMWPPPARTPHPPPPPY</sequence>
<reference evidence="3" key="3">
    <citation type="submission" date="2015-04" db="UniProtKB">
        <authorList>
            <consortium name="EnsemblPlants"/>
        </authorList>
    </citation>
    <scope>IDENTIFICATION</scope>
</reference>
<organism evidence="3 4">
    <name type="scientific">Leersia perrieri</name>
    <dbReference type="NCBI Taxonomy" id="77586"/>
    <lineage>
        <taxon>Eukaryota</taxon>
        <taxon>Viridiplantae</taxon>
        <taxon>Streptophyta</taxon>
        <taxon>Embryophyta</taxon>
        <taxon>Tracheophyta</taxon>
        <taxon>Spermatophyta</taxon>
        <taxon>Magnoliopsida</taxon>
        <taxon>Liliopsida</taxon>
        <taxon>Poales</taxon>
        <taxon>Poaceae</taxon>
        <taxon>BOP clade</taxon>
        <taxon>Oryzoideae</taxon>
        <taxon>Oryzeae</taxon>
        <taxon>Oryzinae</taxon>
        <taxon>Leersia</taxon>
    </lineage>
</organism>
<dbReference type="SUPFAM" id="SSF117856">
    <property type="entry name" value="AF0104/ALDC/Ptd012-like"/>
    <property type="match status" value="1"/>
</dbReference>
<dbReference type="PANTHER" id="PTHR31100">
    <property type="entry name" value="AT-HOOK MOTIF NUCLEAR-LOCALIZED PROTEIN 15"/>
    <property type="match status" value="1"/>
</dbReference>
<dbReference type="STRING" id="77586.A0A0D9XEL4"/>
<dbReference type="InterPro" id="IPR005175">
    <property type="entry name" value="PPC_dom"/>
</dbReference>
<evidence type="ECO:0000259" key="2">
    <source>
        <dbReference type="PROSITE" id="PS51742"/>
    </source>
</evidence>
<dbReference type="Gramene" id="LPERR09G09540.1">
    <property type="protein sequence ID" value="LPERR09G09540.1"/>
    <property type="gene ID" value="LPERR09G09540"/>
</dbReference>
<evidence type="ECO:0000256" key="1">
    <source>
        <dbReference type="SAM" id="MobiDB-lite"/>
    </source>
</evidence>
<feature type="compositionally biased region" description="Pro residues" evidence="1">
    <location>
        <begin position="320"/>
        <end position="341"/>
    </location>
</feature>
<dbReference type="Gene3D" id="3.30.1330.80">
    <property type="entry name" value="Hypothetical protein, similar to alpha- acetolactate decarboxylase, domain 2"/>
    <property type="match status" value="1"/>
</dbReference>
<reference evidence="4" key="2">
    <citation type="submission" date="2013-12" db="EMBL/GenBank/DDBJ databases">
        <authorList>
            <person name="Yu Y."/>
            <person name="Lee S."/>
            <person name="de Baynast K."/>
            <person name="Wissotski M."/>
            <person name="Liu L."/>
            <person name="Talag J."/>
            <person name="Goicoechea J."/>
            <person name="Angelova A."/>
            <person name="Jetty R."/>
            <person name="Kudrna D."/>
            <person name="Golser W."/>
            <person name="Rivera L."/>
            <person name="Zhang J."/>
            <person name="Wing R."/>
        </authorList>
    </citation>
    <scope>NUCLEOTIDE SEQUENCE</scope>
</reference>
<dbReference type="CDD" id="cd11378">
    <property type="entry name" value="DUF296"/>
    <property type="match status" value="1"/>
</dbReference>
<evidence type="ECO:0000313" key="4">
    <source>
        <dbReference type="Proteomes" id="UP000032180"/>
    </source>
</evidence>
<dbReference type="AlphaFoldDB" id="A0A0D9XEL4"/>
<dbReference type="PROSITE" id="PS51742">
    <property type="entry name" value="PPC"/>
    <property type="match status" value="1"/>
</dbReference>
<reference evidence="3 4" key="1">
    <citation type="submission" date="2012-08" db="EMBL/GenBank/DDBJ databases">
        <title>Oryza genome evolution.</title>
        <authorList>
            <person name="Wing R.A."/>
        </authorList>
    </citation>
    <scope>NUCLEOTIDE SEQUENCE</scope>
</reference>
<accession>A0A0D9XEL4</accession>
<keyword evidence="4" id="KW-1185">Reference proteome</keyword>
<name>A0A0D9XEL4_9ORYZ</name>
<feature type="region of interest" description="Disordered" evidence="1">
    <location>
        <begin position="76"/>
        <end position="102"/>
    </location>
</feature>
<dbReference type="GO" id="GO:0005634">
    <property type="term" value="C:nucleus"/>
    <property type="evidence" value="ECO:0007669"/>
    <property type="project" value="TreeGrafter"/>
</dbReference>
<dbReference type="eggNOG" id="ENOG502QUN4">
    <property type="taxonomic scope" value="Eukaryota"/>
</dbReference>
<dbReference type="HOGENOM" id="CLU_039808_5_1_1"/>
<feature type="domain" description="PPC" evidence="2">
    <location>
        <begin position="112"/>
        <end position="260"/>
    </location>
</feature>
<dbReference type="Proteomes" id="UP000032180">
    <property type="component" value="Chromosome 9"/>
</dbReference>
<dbReference type="FunFam" id="3.30.1330.80:FF:000005">
    <property type="entry name" value="AT-hook motif nuclear-localized protein"/>
    <property type="match status" value="1"/>
</dbReference>
<dbReference type="Pfam" id="PF03479">
    <property type="entry name" value="PCC"/>
    <property type="match status" value="1"/>
</dbReference>
<dbReference type="InterPro" id="IPR014476">
    <property type="entry name" value="AHL15-29"/>
</dbReference>
<proteinExistence type="predicted"/>
<feature type="compositionally biased region" description="Basic and acidic residues" evidence="1">
    <location>
        <begin position="1"/>
        <end position="21"/>
    </location>
</feature>
<feature type="region of interest" description="Disordered" evidence="1">
    <location>
        <begin position="1"/>
        <end position="37"/>
    </location>
</feature>
<protein>
    <recommendedName>
        <fullName evidence="2">PPC domain-containing protein</fullName>
    </recommendedName>
</protein>
<feature type="region of interest" description="Disordered" evidence="1">
    <location>
        <begin position="252"/>
        <end position="341"/>
    </location>
</feature>
<dbReference type="GO" id="GO:0003700">
    <property type="term" value="F:DNA-binding transcription factor activity"/>
    <property type="evidence" value="ECO:0007669"/>
    <property type="project" value="TreeGrafter"/>
</dbReference>
<dbReference type="PANTHER" id="PTHR31100:SF69">
    <property type="entry name" value="AT-HOOK MOTIF NUCLEAR-LOCALIZED PROTEIN 17-RELATED"/>
    <property type="match status" value="1"/>
</dbReference>
<dbReference type="GO" id="GO:0003680">
    <property type="term" value="F:minor groove of adenine-thymine-rich DNA binding"/>
    <property type="evidence" value="ECO:0007669"/>
    <property type="project" value="InterPro"/>
</dbReference>
<feature type="compositionally biased region" description="Basic and acidic residues" evidence="1">
    <location>
        <begin position="270"/>
        <end position="288"/>
    </location>
</feature>
<dbReference type="EnsemblPlants" id="LPERR09G09540.1">
    <property type="protein sequence ID" value="LPERR09G09540.1"/>
    <property type="gene ID" value="LPERR09G09540"/>
</dbReference>